<dbReference type="EMBL" id="BAABHS010000025">
    <property type="protein sequence ID" value="GAA4982287.1"/>
    <property type="molecule type" value="Genomic_DNA"/>
</dbReference>
<name>A0ABP9HZQ1_9ACTN</name>
<sequence length="52" mass="5606">MSTHPPTHLRRKLLAQAAPGPAELAPTDTEWAKADGEMALVGEALARDLRLM</sequence>
<dbReference type="Proteomes" id="UP001500466">
    <property type="component" value="Unassembled WGS sequence"/>
</dbReference>
<organism evidence="1 2">
    <name type="scientific">Yinghuangia aomiensis</name>
    <dbReference type="NCBI Taxonomy" id="676205"/>
    <lineage>
        <taxon>Bacteria</taxon>
        <taxon>Bacillati</taxon>
        <taxon>Actinomycetota</taxon>
        <taxon>Actinomycetes</taxon>
        <taxon>Kitasatosporales</taxon>
        <taxon>Streptomycetaceae</taxon>
        <taxon>Yinghuangia</taxon>
    </lineage>
</organism>
<proteinExistence type="predicted"/>
<evidence type="ECO:0000313" key="1">
    <source>
        <dbReference type="EMBL" id="GAA4982287.1"/>
    </source>
</evidence>
<evidence type="ECO:0000313" key="2">
    <source>
        <dbReference type="Proteomes" id="UP001500466"/>
    </source>
</evidence>
<protein>
    <submittedName>
        <fullName evidence="1">Uncharacterized protein</fullName>
    </submittedName>
</protein>
<reference evidence="2" key="1">
    <citation type="journal article" date="2019" name="Int. J. Syst. Evol. Microbiol.">
        <title>The Global Catalogue of Microorganisms (GCM) 10K type strain sequencing project: providing services to taxonomists for standard genome sequencing and annotation.</title>
        <authorList>
            <consortium name="The Broad Institute Genomics Platform"/>
            <consortium name="The Broad Institute Genome Sequencing Center for Infectious Disease"/>
            <person name="Wu L."/>
            <person name="Ma J."/>
        </authorList>
    </citation>
    <scope>NUCLEOTIDE SEQUENCE [LARGE SCALE GENOMIC DNA]</scope>
    <source>
        <strain evidence="2">JCM 17986</strain>
    </source>
</reference>
<gene>
    <name evidence="1" type="ORF">GCM10023205_59620</name>
</gene>
<comment type="caution">
    <text evidence="1">The sequence shown here is derived from an EMBL/GenBank/DDBJ whole genome shotgun (WGS) entry which is preliminary data.</text>
</comment>
<dbReference type="RefSeq" id="WP_345678832.1">
    <property type="nucleotide sequence ID" value="NZ_BAABHS010000025.1"/>
</dbReference>
<accession>A0ABP9HZQ1</accession>
<keyword evidence="2" id="KW-1185">Reference proteome</keyword>